<keyword evidence="3" id="KW-1185">Reference proteome</keyword>
<accession>A0A8T1Y2Y0</accession>
<dbReference type="InterPro" id="IPR044730">
    <property type="entry name" value="RNase_H-like_dom_plant"/>
</dbReference>
<evidence type="ECO:0000313" key="2">
    <source>
        <dbReference type="EMBL" id="KAG7539157.1"/>
    </source>
</evidence>
<dbReference type="GO" id="GO:0003676">
    <property type="term" value="F:nucleic acid binding"/>
    <property type="evidence" value="ECO:0007669"/>
    <property type="project" value="InterPro"/>
</dbReference>
<gene>
    <name evidence="2" type="ORF">ISN44_As13g028280</name>
</gene>
<dbReference type="Pfam" id="PF13456">
    <property type="entry name" value="RVT_3"/>
    <property type="match status" value="1"/>
</dbReference>
<dbReference type="PANTHER" id="PTHR34146">
    <property type="entry name" value="POLYNUCLEOTIDYL TRANSFERASE, RIBONUCLEASE H-LIKE SUPERFAMILY PROTEIN-RELATED"/>
    <property type="match status" value="1"/>
</dbReference>
<dbReference type="CDD" id="cd06222">
    <property type="entry name" value="RNase_H_like"/>
    <property type="match status" value="1"/>
</dbReference>
<dbReference type="InterPro" id="IPR002156">
    <property type="entry name" value="RNaseH_domain"/>
</dbReference>
<organism evidence="2 3">
    <name type="scientific">Arabidopsis suecica</name>
    <name type="common">Swedish thale-cress</name>
    <name type="synonym">Cardaminopsis suecica</name>
    <dbReference type="NCBI Taxonomy" id="45249"/>
    <lineage>
        <taxon>Eukaryota</taxon>
        <taxon>Viridiplantae</taxon>
        <taxon>Streptophyta</taxon>
        <taxon>Embryophyta</taxon>
        <taxon>Tracheophyta</taxon>
        <taxon>Spermatophyta</taxon>
        <taxon>Magnoliopsida</taxon>
        <taxon>eudicotyledons</taxon>
        <taxon>Gunneridae</taxon>
        <taxon>Pentapetalae</taxon>
        <taxon>rosids</taxon>
        <taxon>malvids</taxon>
        <taxon>Brassicales</taxon>
        <taxon>Brassicaceae</taxon>
        <taxon>Camelineae</taxon>
        <taxon>Arabidopsis</taxon>
    </lineage>
</organism>
<evidence type="ECO:0000259" key="1">
    <source>
        <dbReference type="Pfam" id="PF13456"/>
    </source>
</evidence>
<dbReference type="OrthoDB" id="1113854at2759"/>
<protein>
    <submittedName>
        <fullName evidence="2">Ribonuclease H domain</fullName>
    </submittedName>
</protein>
<name>A0A8T1Y2Y0_ARASU</name>
<dbReference type="GO" id="GO:0004523">
    <property type="term" value="F:RNA-DNA hybrid ribonuclease activity"/>
    <property type="evidence" value="ECO:0007669"/>
    <property type="project" value="InterPro"/>
</dbReference>
<dbReference type="PANTHER" id="PTHR34146:SF3">
    <property type="entry name" value="POLYNUCLEOTIDYL TRANSFERASE, RIBONUCLEASE H-LIKE SUPERFAMILY PROTEIN"/>
    <property type="match status" value="1"/>
</dbReference>
<dbReference type="Proteomes" id="UP000694251">
    <property type="component" value="Chromosome 13"/>
</dbReference>
<dbReference type="AlphaFoldDB" id="A0A8T1Y2Y0"/>
<feature type="domain" description="RNase H type-1" evidence="1">
    <location>
        <begin position="100"/>
        <end position="219"/>
    </location>
</feature>
<reference evidence="2 3" key="1">
    <citation type="submission" date="2020-12" db="EMBL/GenBank/DDBJ databases">
        <title>Concerted genomic and epigenomic changes stabilize Arabidopsis allopolyploids.</title>
        <authorList>
            <person name="Chen Z."/>
        </authorList>
    </citation>
    <scope>NUCLEOTIDE SEQUENCE [LARGE SCALE GENOMIC DNA]</scope>
    <source>
        <strain evidence="2">As9502</strain>
        <tissue evidence="2">Leaf</tissue>
    </source>
</reference>
<comment type="caution">
    <text evidence="2">The sequence shown here is derived from an EMBL/GenBank/DDBJ whole genome shotgun (WGS) entry which is preliminary data.</text>
</comment>
<proteinExistence type="predicted"/>
<dbReference type="EMBL" id="JAEFBJ010000013">
    <property type="protein sequence ID" value="KAG7539157.1"/>
    <property type="molecule type" value="Genomic_DNA"/>
</dbReference>
<evidence type="ECO:0000313" key="3">
    <source>
        <dbReference type="Proteomes" id="UP000694251"/>
    </source>
</evidence>
<sequence>MLDKSRPWTAVKANICRTKAGYYTGRQANHHRRYQFAVVGCESHLLFKEILRLAENEEQAWQLAQVEIPDDVVDSVVRNTHSHSMIDEQRQVGNGFQCYVDGSWKESDRFSGVAWFCSNPNDGTQDMGAANLRRSLTSLHTEVEALIWAMRCMIGQDKREVVFFTDCSDLVKMVYSPQEWPALATYLEAIQSDKEEFDVFSLSLVSRNANVKADKLARNVRTQPQLITYVNNLPRHLLI</sequence>